<evidence type="ECO:0000313" key="2">
    <source>
        <dbReference type="Proteomes" id="UP000515126"/>
    </source>
</evidence>
<dbReference type="AlphaFoldDB" id="A0A6P5QT09"/>
<dbReference type="InterPro" id="IPR029096">
    <property type="entry name" value="Dppa3"/>
</dbReference>
<dbReference type="Pfam" id="PF15549">
    <property type="entry name" value="PGC7_Stella"/>
    <property type="match status" value="1"/>
</dbReference>
<name>A0A6P5QT09_MUSCR</name>
<evidence type="ECO:0000256" key="1">
    <source>
        <dbReference type="SAM" id="MobiDB-lite"/>
    </source>
</evidence>
<accession>A0A6P5QT09</accession>
<dbReference type="KEGG" id="mcal:110306729"/>
<dbReference type="PANTHER" id="PTHR31577:SF2">
    <property type="entry name" value="DEVELOPMENTAL PLURIPOTENCY-ASSOCIATED PROTEIN 3"/>
    <property type="match status" value="1"/>
</dbReference>
<feature type="region of interest" description="Disordered" evidence="1">
    <location>
        <begin position="1"/>
        <end position="32"/>
    </location>
</feature>
<dbReference type="GeneID" id="110306729"/>
<sequence length="150" mass="17582">MEELSEKVDPMKDAETPQKKDEEDSFNDTDVLQPETLVKVMKKLTLNPGVKRSARRRSLRNGIAAVPVENKSEKIQREVQSAFPKRRVRTLLSVLKDPIAKMRRLVRIEQRQKRLEGNEFERDSEPFRCLCTFCHYQRWDPSENAKIGKN</sequence>
<organism evidence="2 3">
    <name type="scientific">Mus caroli</name>
    <name type="common">Ryukyu mouse</name>
    <name type="synonym">Ricefield mouse</name>
    <dbReference type="NCBI Taxonomy" id="10089"/>
    <lineage>
        <taxon>Eukaryota</taxon>
        <taxon>Metazoa</taxon>
        <taxon>Chordata</taxon>
        <taxon>Craniata</taxon>
        <taxon>Vertebrata</taxon>
        <taxon>Euteleostomi</taxon>
        <taxon>Mammalia</taxon>
        <taxon>Eutheria</taxon>
        <taxon>Euarchontoglires</taxon>
        <taxon>Glires</taxon>
        <taxon>Rodentia</taxon>
        <taxon>Myomorpha</taxon>
        <taxon>Muroidea</taxon>
        <taxon>Muridae</taxon>
        <taxon>Murinae</taxon>
        <taxon>Mus</taxon>
        <taxon>Mus</taxon>
    </lineage>
</organism>
<reference evidence="3" key="1">
    <citation type="submission" date="2025-08" db="UniProtKB">
        <authorList>
            <consortium name="RefSeq"/>
        </authorList>
    </citation>
    <scope>IDENTIFICATION</scope>
</reference>
<dbReference type="GO" id="GO:0005634">
    <property type="term" value="C:nucleus"/>
    <property type="evidence" value="ECO:0007669"/>
    <property type="project" value="TreeGrafter"/>
</dbReference>
<dbReference type="RefSeq" id="XP_021034447.1">
    <property type="nucleotide sequence ID" value="XM_021178788.1"/>
</dbReference>
<dbReference type="PANTHER" id="PTHR31577">
    <property type="entry name" value="DEVELOPMENTAL PLURIPOTENCY-ASSOCIATED PROTEIN 3-RELATED"/>
    <property type="match status" value="1"/>
</dbReference>
<keyword evidence="2" id="KW-1185">Reference proteome</keyword>
<gene>
    <name evidence="3" type="primary">LOC110306729</name>
</gene>
<protein>
    <submittedName>
        <fullName evidence="3">Developmental pluripotency-associated protein 3</fullName>
    </submittedName>
</protein>
<dbReference type="GO" id="GO:0044726">
    <property type="term" value="P:epigenetic programing of female pronucleus"/>
    <property type="evidence" value="ECO:0007669"/>
    <property type="project" value="TreeGrafter"/>
</dbReference>
<dbReference type="Proteomes" id="UP000515126">
    <property type="component" value="Chromosome 12"/>
</dbReference>
<proteinExistence type="predicted"/>
<evidence type="ECO:0000313" key="3">
    <source>
        <dbReference type="RefSeq" id="XP_021034447.1"/>
    </source>
</evidence>
<feature type="compositionally biased region" description="Basic and acidic residues" evidence="1">
    <location>
        <begin position="1"/>
        <end position="22"/>
    </location>
</feature>